<dbReference type="GO" id="GO:0000287">
    <property type="term" value="F:magnesium ion binding"/>
    <property type="evidence" value="ECO:0007669"/>
    <property type="project" value="UniProtKB-ARBA"/>
</dbReference>
<dbReference type="GO" id="GO:0006518">
    <property type="term" value="P:peptide metabolic process"/>
    <property type="evidence" value="ECO:0007669"/>
    <property type="project" value="UniProtKB-ARBA"/>
</dbReference>
<evidence type="ECO:0000256" key="5">
    <source>
        <dbReference type="PIRSR" id="PIRSR634603-1"/>
    </source>
</evidence>
<feature type="active site" description="Proton acceptor; specific for (S)-substrate epimerization" evidence="5">
    <location>
        <position position="271"/>
    </location>
</feature>
<dbReference type="Pfam" id="PF02746">
    <property type="entry name" value="MR_MLE_N"/>
    <property type="match status" value="1"/>
</dbReference>
<evidence type="ECO:0000256" key="7">
    <source>
        <dbReference type="RuleBase" id="RU366006"/>
    </source>
</evidence>
<dbReference type="AlphaFoldDB" id="A0A7W9ZFP7"/>
<dbReference type="EC" id="5.1.1.-" evidence="7"/>
<dbReference type="InterPro" id="IPR036849">
    <property type="entry name" value="Enolase-like_C_sf"/>
</dbReference>
<dbReference type="EMBL" id="JACIIX010000002">
    <property type="protein sequence ID" value="MBB6209444.1"/>
    <property type="molecule type" value="Genomic_DNA"/>
</dbReference>
<feature type="binding site" evidence="6">
    <location>
        <position position="222"/>
    </location>
    <ligand>
        <name>Mg(2+)</name>
        <dbReference type="ChEBI" id="CHEBI:18420"/>
    </ligand>
</feature>
<dbReference type="Pfam" id="PF13378">
    <property type="entry name" value="MR_MLE_C"/>
    <property type="match status" value="1"/>
</dbReference>
<dbReference type="PANTHER" id="PTHR48073:SF2">
    <property type="entry name" value="O-SUCCINYLBENZOATE SYNTHASE"/>
    <property type="match status" value="1"/>
</dbReference>
<dbReference type="InterPro" id="IPR034603">
    <property type="entry name" value="Dipeptide_epimerase"/>
</dbReference>
<accession>A0A7W9ZFP7</accession>
<evidence type="ECO:0000256" key="6">
    <source>
        <dbReference type="PIRSR" id="PIRSR634603-3"/>
    </source>
</evidence>
<dbReference type="InterPro" id="IPR029065">
    <property type="entry name" value="Enolase_C-like"/>
</dbReference>
<dbReference type="SMART" id="SM00922">
    <property type="entry name" value="MR_MLE"/>
    <property type="match status" value="1"/>
</dbReference>
<evidence type="ECO:0000256" key="4">
    <source>
        <dbReference type="ARBA" id="ARBA00023235"/>
    </source>
</evidence>
<evidence type="ECO:0000256" key="1">
    <source>
        <dbReference type="ARBA" id="ARBA00008031"/>
    </source>
</evidence>
<reference evidence="9 10" key="1">
    <citation type="submission" date="2020-08" db="EMBL/GenBank/DDBJ databases">
        <title>Genomic Encyclopedia of Type Strains, Phase IV (KMG-IV): sequencing the most valuable type-strain genomes for metagenomic binning, comparative biology and taxonomic classification.</title>
        <authorList>
            <person name="Goeker M."/>
        </authorList>
    </citation>
    <scope>NUCLEOTIDE SEQUENCE [LARGE SCALE GENOMIC DNA]</scope>
    <source>
        <strain evidence="9 10">DSM 11590</strain>
    </source>
</reference>
<comment type="cofactor">
    <cofactor evidence="6 7">
        <name>Mg(2+)</name>
        <dbReference type="ChEBI" id="CHEBI:18420"/>
    </cofactor>
    <text evidence="6 7">Binds 1 Mg(2+) ion per subunit.</text>
</comment>
<dbReference type="SFLD" id="SFLDS00001">
    <property type="entry name" value="Enolase"/>
    <property type="match status" value="1"/>
</dbReference>
<comment type="similarity">
    <text evidence="1 7">Belongs to the mandelate racemase/muconate lactonizing enzyme family.</text>
</comment>
<sequence length="352" mass="36546">MSPTDPSAPSLSGFPVSDGGLRLSVRTEAWPIAGAFTISRGSKTQADVVVAEVTDGTVSGWGECVPYARYGESVAGVMAELQAMAGPLAASGLTPEALSERMPAGAARNALDCALWDYRAKLDGQRVMDRIGIADPRPVVTAYTLGIDTPEVMAAKAARAAADGLPLLKIKVGADNPLDRLKAVHAAAPQCRLIVDANEGWTLEQLADLMPLLPGLGAVLVEQPLPAGQDAGLEELVRDGRITVPVCADESLHTAADLPTLRGRYQAINIKLDKTGGLTGALALKAAALAQGFRIMVGCMVGTSLGMAPAMLVAQGVDFVDLDGPLLLSRDRVPGLQYKGTVVSPPVPELWG</sequence>
<dbReference type="SUPFAM" id="SSF54826">
    <property type="entry name" value="Enolase N-terminal domain-like"/>
    <property type="match status" value="1"/>
</dbReference>
<name>A0A7W9ZFP7_NOVIT</name>
<feature type="domain" description="Mandelate racemase/muconate lactonizing enzyme C-terminal" evidence="8">
    <location>
        <begin position="150"/>
        <end position="243"/>
    </location>
</feature>
<dbReference type="Gene3D" id="3.20.20.120">
    <property type="entry name" value="Enolase-like C-terminal domain"/>
    <property type="match status" value="1"/>
</dbReference>
<evidence type="ECO:0000259" key="8">
    <source>
        <dbReference type="SMART" id="SM00922"/>
    </source>
</evidence>
<dbReference type="GO" id="GO:0009063">
    <property type="term" value="P:amino acid catabolic process"/>
    <property type="evidence" value="ECO:0007669"/>
    <property type="project" value="InterPro"/>
</dbReference>
<dbReference type="Proteomes" id="UP000544872">
    <property type="component" value="Unassembled WGS sequence"/>
</dbReference>
<evidence type="ECO:0000313" key="9">
    <source>
        <dbReference type="EMBL" id="MBB6209444.1"/>
    </source>
</evidence>
<keyword evidence="10" id="KW-1185">Reference proteome</keyword>
<dbReference type="InterPro" id="IPR029017">
    <property type="entry name" value="Enolase-like_N"/>
</dbReference>
<keyword evidence="4 7" id="KW-0413">Isomerase</keyword>
<evidence type="ECO:0000256" key="3">
    <source>
        <dbReference type="ARBA" id="ARBA00022842"/>
    </source>
</evidence>
<keyword evidence="2 6" id="KW-0479">Metal-binding</keyword>
<dbReference type="RefSeq" id="WP_184261733.1">
    <property type="nucleotide sequence ID" value="NZ_JACIIX010000002.1"/>
</dbReference>
<feature type="active site" description="Proton acceptor; specific for (R)-substrate epimerization" evidence="5">
    <location>
        <position position="171"/>
    </location>
</feature>
<protein>
    <recommendedName>
        <fullName evidence="7">Dipeptide epimerase</fullName>
        <ecNumber evidence="7">5.1.1.-</ecNumber>
    </recommendedName>
</protein>
<dbReference type="InterPro" id="IPR013341">
    <property type="entry name" value="Mandelate_racemase_N_dom"/>
</dbReference>
<dbReference type="SFLD" id="SFLDF00010">
    <property type="entry name" value="dipeptide_epimerase"/>
    <property type="match status" value="1"/>
</dbReference>
<keyword evidence="3 6" id="KW-0460">Magnesium</keyword>
<dbReference type="PANTHER" id="PTHR48073">
    <property type="entry name" value="O-SUCCINYLBENZOATE SYNTHASE-RELATED"/>
    <property type="match status" value="1"/>
</dbReference>
<gene>
    <name evidence="9" type="ORF">FHS48_000846</name>
</gene>
<dbReference type="InterPro" id="IPR013342">
    <property type="entry name" value="Mandelate_racemase_C"/>
</dbReference>
<dbReference type="PROSITE" id="PS00909">
    <property type="entry name" value="MR_MLE_2"/>
    <property type="match status" value="1"/>
</dbReference>
<dbReference type="SUPFAM" id="SSF51604">
    <property type="entry name" value="Enolase C-terminal domain-like"/>
    <property type="match status" value="1"/>
</dbReference>
<proteinExistence type="inferred from homology"/>
<dbReference type="Gene3D" id="3.30.390.10">
    <property type="entry name" value="Enolase-like, N-terminal domain"/>
    <property type="match status" value="1"/>
</dbReference>
<feature type="binding site" evidence="6">
    <location>
        <position position="249"/>
    </location>
    <ligand>
        <name>Mg(2+)</name>
        <dbReference type="ChEBI" id="CHEBI:18420"/>
    </ligand>
</feature>
<evidence type="ECO:0000256" key="2">
    <source>
        <dbReference type="ARBA" id="ARBA00022723"/>
    </source>
</evidence>
<dbReference type="InterPro" id="IPR018110">
    <property type="entry name" value="Mandel_Rmase/mucon_lact_enz_CS"/>
</dbReference>
<organism evidence="9 10">
    <name type="scientific">Novispirillum itersonii</name>
    <name type="common">Aquaspirillum itersonii</name>
    <dbReference type="NCBI Taxonomy" id="189"/>
    <lineage>
        <taxon>Bacteria</taxon>
        <taxon>Pseudomonadati</taxon>
        <taxon>Pseudomonadota</taxon>
        <taxon>Alphaproteobacteria</taxon>
        <taxon>Rhodospirillales</taxon>
        <taxon>Novispirillaceae</taxon>
        <taxon>Novispirillum</taxon>
    </lineage>
</organism>
<dbReference type="NCBIfam" id="NF042940">
    <property type="entry name" value="racemase_DgcA"/>
    <property type="match status" value="1"/>
</dbReference>
<comment type="caution">
    <text evidence="9">The sequence shown here is derived from an EMBL/GenBank/DDBJ whole genome shotgun (WGS) entry which is preliminary data.</text>
</comment>
<dbReference type="CDD" id="cd03319">
    <property type="entry name" value="L-Ala-DL-Glu_epimerase"/>
    <property type="match status" value="1"/>
</dbReference>
<feature type="binding site" evidence="6">
    <location>
        <position position="196"/>
    </location>
    <ligand>
        <name>Mg(2+)</name>
        <dbReference type="ChEBI" id="CHEBI:18420"/>
    </ligand>
</feature>
<dbReference type="SFLD" id="SFLDG00180">
    <property type="entry name" value="muconate_cycloisomerase"/>
    <property type="match status" value="1"/>
</dbReference>
<dbReference type="GO" id="GO:0016855">
    <property type="term" value="F:racemase and epimerase activity, acting on amino acids and derivatives"/>
    <property type="evidence" value="ECO:0007669"/>
    <property type="project" value="UniProtKB-UniRule"/>
</dbReference>
<evidence type="ECO:0000313" key="10">
    <source>
        <dbReference type="Proteomes" id="UP000544872"/>
    </source>
</evidence>